<comment type="caution">
    <text evidence="2">The sequence shown here is derived from an EMBL/GenBank/DDBJ whole genome shotgun (WGS) entry which is preliminary data.</text>
</comment>
<dbReference type="RefSeq" id="WP_189529890.1">
    <property type="nucleotide sequence ID" value="NZ_BMYX01000001.1"/>
</dbReference>
<gene>
    <name evidence="2" type="ORF">GCM10011289_00220</name>
</gene>
<dbReference type="SUPFAM" id="SSF69118">
    <property type="entry name" value="AhpD-like"/>
    <property type="match status" value="1"/>
</dbReference>
<dbReference type="Gene3D" id="1.20.1290.10">
    <property type="entry name" value="AhpD-like"/>
    <property type="match status" value="1"/>
</dbReference>
<organism evidence="2 3">
    <name type="scientific">Paludibacterium paludis</name>
    <dbReference type="NCBI Taxonomy" id="1225769"/>
    <lineage>
        <taxon>Bacteria</taxon>
        <taxon>Pseudomonadati</taxon>
        <taxon>Pseudomonadota</taxon>
        <taxon>Betaproteobacteria</taxon>
        <taxon>Neisseriales</taxon>
        <taxon>Chromobacteriaceae</taxon>
        <taxon>Paludibacterium</taxon>
    </lineage>
</organism>
<dbReference type="AlphaFoldDB" id="A0A918NWU5"/>
<keyword evidence="3" id="KW-1185">Reference proteome</keyword>
<protein>
    <submittedName>
        <fullName evidence="2">Alkyl hydroperoxide reductase AhpD</fullName>
    </submittedName>
</protein>
<dbReference type="InterPro" id="IPR004675">
    <property type="entry name" value="AhpD_core"/>
</dbReference>
<dbReference type="Pfam" id="PF02627">
    <property type="entry name" value="CMD"/>
    <property type="match status" value="1"/>
</dbReference>
<feature type="domain" description="Carboxymuconolactone decarboxylase-like" evidence="1">
    <location>
        <begin position="24"/>
        <end position="106"/>
    </location>
</feature>
<sequence>MSYNYPVLTEELSAQLAKMRQAMPDTLKGFGMMSRAANTDGALSHKTKELMAMAIGIANRCQGCLAFHAKALAELECSREEFMEMLQVAIYMGGGPSLMTAAEALQAFESFAKPE</sequence>
<dbReference type="PANTHER" id="PTHR33930:SF2">
    <property type="entry name" value="BLR3452 PROTEIN"/>
    <property type="match status" value="1"/>
</dbReference>
<evidence type="ECO:0000259" key="1">
    <source>
        <dbReference type="Pfam" id="PF02627"/>
    </source>
</evidence>
<dbReference type="InterPro" id="IPR003779">
    <property type="entry name" value="CMD-like"/>
</dbReference>
<reference evidence="2" key="2">
    <citation type="submission" date="2020-09" db="EMBL/GenBank/DDBJ databases">
        <authorList>
            <person name="Sun Q."/>
            <person name="Kim S."/>
        </authorList>
    </citation>
    <scope>NUCLEOTIDE SEQUENCE</scope>
    <source>
        <strain evidence="2">KCTC 32182</strain>
    </source>
</reference>
<dbReference type="Proteomes" id="UP000645257">
    <property type="component" value="Unassembled WGS sequence"/>
</dbReference>
<dbReference type="GO" id="GO:0051920">
    <property type="term" value="F:peroxiredoxin activity"/>
    <property type="evidence" value="ECO:0007669"/>
    <property type="project" value="InterPro"/>
</dbReference>
<dbReference type="InterPro" id="IPR029032">
    <property type="entry name" value="AhpD-like"/>
</dbReference>
<reference evidence="2" key="1">
    <citation type="journal article" date="2014" name="Int. J. Syst. Evol. Microbiol.">
        <title>Complete genome sequence of Corynebacterium casei LMG S-19264T (=DSM 44701T), isolated from a smear-ripened cheese.</title>
        <authorList>
            <consortium name="US DOE Joint Genome Institute (JGI-PGF)"/>
            <person name="Walter F."/>
            <person name="Albersmeier A."/>
            <person name="Kalinowski J."/>
            <person name="Ruckert C."/>
        </authorList>
    </citation>
    <scope>NUCLEOTIDE SEQUENCE</scope>
    <source>
        <strain evidence="2">KCTC 32182</strain>
    </source>
</reference>
<dbReference type="NCBIfam" id="TIGR00778">
    <property type="entry name" value="ahpD_dom"/>
    <property type="match status" value="1"/>
</dbReference>
<evidence type="ECO:0000313" key="2">
    <source>
        <dbReference type="EMBL" id="GGY02118.1"/>
    </source>
</evidence>
<name>A0A918NWU5_9NEIS</name>
<proteinExistence type="predicted"/>
<accession>A0A918NWU5</accession>
<dbReference type="PANTHER" id="PTHR33930">
    <property type="entry name" value="ALKYL HYDROPEROXIDE REDUCTASE AHPD"/>
    <property type="match status" value="1"/>
</dbReference>
<dbReference type="EMBL" id="BMYX01000001">
    <property type="protein sequence ID" value="GGY02118.1"/>
    <property type="molecule type" value="Genomic_DNA"/>
</dbReference>
<evidence type="ECO:0000313" key="3">
    <source>
        <dbReference type="Proteomes" id="UP000645257"/>
    </source>
</evidence>